<name>A0ABV5U3H2_9PSEU</name>
<evidence type="ECO:0000313" key="2">
    <source>
        <dbReference type="EMBL" id="MFB9684438.1"/>
    </source>
</evidence>
<dbReference type="Proteomes" id="UP001589535">
    <property type="component" value="Unassembled WGS sequence"/>
</dbReference>
<reference evidence="2 3" key="1">
    <citation type="submission" date="2024-09" db="EMBL/GenBank/DDBJ databases">
        <authorList>
            <person name="Sun Q."/>
            <person name="Mori K."/>
        </authorList>
    </citation>
    <scope>NUCLEOTIDE SEQUENCE [LARGE SCALE GENOMIC DNA]</scope>
    <source>
        <strain evidence="2 3">JCM 13852</strain>
    </source>
</reference>
<gene>
    <name evidence="2" type="ORF">ACFFTO_09605</name>
</gene>
<accession>A0ABV5U3H2</accession>
<keyword evidence="3" id="KW-1185">Reference proteome</keyword>
<feature type="chain" id="PRO_5045533508" evidence="1">
    <location>
        <begin position="30"/>
        <end position="60"/>
    </location>
</feature>
<comment type="caution">
    <text evidence="2">The sequence shown here is derived from an EMBL/GenBank/DDBJ whole genome shotgun (WGS) entry which is preliminary data.</text>
</comment>
<keyword evidence="1" id="KW-0732">Signal</keyword>
<feature type="signal peptide" evidence="1">
    <location>
        <begin position="1"/>
        <end position="29"/>
    </location>
</feature>
<sequence length="60" mass="6133">MQRRMPRSRVLAVLVLTLAALFTAPVAQAAPVLLSQGRPVTASSSESAAFPALPSTAADA</sequence>
<dbReference type="EMBL" id="JBHMBK010000005">
    <property type="protein sequence ID" value="MFB9684438.1"/>
    <property type="molecule type" value="Genomic_DNA"/>
</dbReference>
<organism evidence="2 3">
    <name type="scientific">Amycolatopsis plumensis</name>
    <dbReference type="NCBI Taxonomy" id="236508"/>
    <lineage>
        <taxon>Bacteria</taxon>
        <taxon>Bacillati</taxon>
        <taxon>Actinomycetota</taxon>
        <taxon>Actinomycetes</taxon>
        <taxon>Pseudonocardiales</taxon>
        <taxon>Pseudonocardiaceae</taxon>
        <taxon>Amycolatopsis</taxon>
    </lineage>
</organism>
<feature type="non-terminal residue" evidence="2">
    <location>
        <position position="60"/>
    </location>
</feature>
<evidence type="ECO:0000313" key="3">
    <source>
        <dbReference type="Proteomes" id="UP001589535"/>
    </source>
</evidence>
<proteinExistence type="predicted"/>
<evidence type="ECO:0000256" key="1">
    <source>
        <dbReference type="SAM" id="SignalP"/>
    </source>
</evidence>
<protein>
    <submittedName>
        <fullName evidence="2">Licheninase</fullName>
    </submittedName>
</protein>